<name>S5THS8_9CORY</name>
<dbReference type="HOGENOM" id="CLU_010804_0_0_11"/>
<dbReference type="GO" id="GO:0009307">
    <property type="term" value="P:DNA restriction-modification system"/>
    <property type="evidence" value="ECO:0007669"/>
    <property type="project" value="UniProtKB-KW"/>
</dbReference>
<dbReference type="InterPro" id="IPR040980">
    <property type="entry name" value="SWI2_SNF2"/>
</dbReference>
<dbReference type="eggNOG" id="COG0610">
    <property type="taxonomic scope" value="Bacteria"/>
</dbReference>
<dbReference type="Gene3D" id="3.40.50.300">
    <property type="entry name" value="P-loop containing nucleotide triphosphate hydrolases"/>
    <property type="match status" value="3"/>
</dbReference>
<dbReference type="EMBL" id="CP003924">
    <property type="protein sequence ID" value="AGS34263.1"/>
    <property type="molecule type" value="Genomic_DNA"/>
</dbReference>
<dbReference type="REBASE" id="67985">
    <property type="entry name" value="Cma45190ORF3910P"/>
</dbReference>
<gene>
    <name evidence="3" type="ORF">B841_03900</name>
</gene>
<sequence>MSVGAHREVHLQRFVVDHLTSHGWLSSKGNEGYDKERALFVPDLLGWLEETDPENYHRIVPKDGSEAAVVKGQNRILDRVAKQLGVEEKHGGGTLNVLRHGVDVVGAKKFSLLQMPPANDKNPRLITRYEYNRLRVVEELIYSTRHGNRLDLTFFVNGIPVATAEIKTEFTQSLAQAKAQYRTQRLPKGEPLLTAGRGALVHFAVTDRRIAMTTSLNGEHTRFLPFDQGHDGGAGNPPSTTGHATSYFWEEILDRDTWLTILTKFIYTNHQTKTDPITGKITTTSQIRFPRFHQWRAVSKIAKAAAAEGPGHNYLIQHSAGSGKTDSIAWTAHRLASLHDEAGEKVFDTVFVIADRQVLDRQLQDAVQQLETVAGTFQAIESGGSGSKTARLTEVLTSGTAKIVGVTLQTFPHALAALQDPDNQEKLAGRTFAVIADEAHSSQSGSSAKALREMLYLGENSEDVDWEEPGADQDALAAMAARSDEDKRLSYFAFTATPKEPTMKLFGRRNPATQELEPFDLYPMKQAIEEGFILDVLKNYTTYEMAARVAEKGQDPGVVAEQQPGSPSTEAATNDGEVDVRQGTRAYINFVEHHPTNVASKVDVILDHYRSTVQPHLGGRAKAMIVTASRAAAVRYARALDKAITERNLPLQTLVAFSGEVPDPDVPSLPGTPQTMVTETSMNPVLKGRDLADVFAQDGQNILVVANKYQTGFDQPLLVGMYVDKQLSGIAAVQTLSRLNRKVDGKTDTYVLDFVNDAEQILASFQTYYEAAHIETESDPDLVADLIAKLEAQRVFTWAEVDQVWQAWSSKRTPTSRKHAQFSRHLSPAVERFENAWNQAIRTEDEQRREELLDFKAVLAQYVKAYSFFSQILHFGDPRYEKMSVFADLLAKALRNFTADAEKPEAVDVSDVVLTHYRLEKIREDDLGLSATDGEAPGLTGMTEAGLAKARESEQVRKSELIEKVNKYFGDLEAKDEYKVNFIETLLAEAVDHPELEMQAKNNSKIDFASSPQLQVILEDALWQQEESSNEVLKSAREMTTQRLVEMAMEFGLFERLRGQDTG</sequence>
<evidence type="ECO:0000313" key="4">
    <source>
        <dbReference type="Proteomes" id="UP000015388"/>
    </source>
</evidence>
<dbReference type="Pfam" id="PF22679">
    <property type="entry name" value="T1R_D3-like"/>
    <property type="match status" value="1"/>
</dbReference>
<dbReference type="KEGG" id="cmd:B841_03900"/>
<dbReference type="Pfam" id="PF18766">
    <property type="entry name" value="SWI2_SNF2"/>
    <property type="match status" value="1"/>
</dbReference>
<dbReference type="GO" id="GO:0009035">
    <property type="term" value="F:type I site-specific deoxyribonuclease activity"/>
    <property type="evidence" value="ECO:0007669"/>
    <property type="project" value="UniProtKB-EC"/>
</dbReference>
<feature type="domain" description="Helicase ATP-binding" evidence="2">
    <location>
        <begin position="286"/>
        <end position="527"/>
    </location>
</feature>
<dbReference type="AlphaFoldDB" id="S5THS8"/>
<dbReference type="GO" id="GO:0005524">
    <property type="term" value="F:ATP binding"/>
    <property type="evidence" value="ECO:0007669"/>
    <property type="project" value="UniProtKB-KW"/>
</dbReference>
<dbReference type="Proteomes" id="UP000015388">
    <property type="component" value="Chromosome"/>
</dbReference>
<dbReference type="InterPro" id="IPR055180">
    <property type="entry name" value="HsdR_RecA-like_helicase_dom_2"/>
</dbReference>
<evidence type="ECO:0000313" key="3">
    <source>
        <dbReference type="EMBL" id="AGS34263.1"/>
    </source>
</evidence>
<dbReference type="InterPro" id="IPR014001">
    <property type="entry name" value="Helicase_ATP-bd"/>
</dbReference>
<dbReference type="RefSeq" id="WP_020934196.1">
    <property type="nucleotide sequence ID" value="NC_021915.1"/>
</dbReference>
<dbReference type="Pfam" id="PF04313">
    <property type="entry name" value="HSDR_N"/>
    <property type="match status" value="1"/>
</dbReference>
<feature type="region of interest" description="Disordered" evidence="1">
    <location>
        <begin position="552"/>
        <end position="576"/>
    </location>
</feature>
<keyword evidence="4" id="KW-1185">Reference proteome</keyword>
<dbReference type="PANTHER" id="PTHR42927">
    <property type="entry name" value="HELICASE SUPERFAMILY 1 AND 2 DOMAIN-CONTAINING PROTEIN"/>
    <property type="match status" value="1"/>
</dbReference>
<organism evidence="3 4">
    <name type="scientific">Corynebacterium maris DSM 45190</name>
    <dbReference type="NCBI Taxonomy" id="1224163"/>
    <lineage>
        <taxon>Bacteria</taxon>
        <taxon>Bacillati</taxon>
        <taxon>Actinomycetota</taxon>
        <taxon>Actinomycetes</taxon>
        <taxon>Mycobacteriales</taxon>
        <taxon>Corynebacteriaceae</taxon>
        <taxon>Corynebacterium</taxon>
    </lineage>
</organism>
<dbReference type="PATRIC" id="fig|1224163.3.peg.777"/>
<dbReference type="GO" id="GO:0003677">
    <property type="term" value="F:DNA binding"/>
    <property type="evidence" value="ECO:0007669"/>
    <property type="project" value="UniProtKB-KW"/>
</dbReference>
<dbReference type="Gene3D" id="3.90.1570.50">
    <property type="match status" value="1"/>
</dbReference>
<accession>S5THS8</accession>
<proteinExistence type="predicted"/>
<reference evidence="3 4" key="1">
    <citation type="submission" date="2012-11" db="EMBL/GenBank/DDBJ databases">
        <title>The complete genome sequence of Corynebacterium maris Coryn-1 (=DSM 45190).</title>
        <authorList>
            <person name="Schaffert L."/>
            <person name="Albersmeier A."/>
            <person name="Kalinowski J."/>
            <person name="Ruckert C."/>
        </authorList>
    </citation>
    <scope>NUCLEOTIDE SEQUENCE [LARGE SCALE GENOMIC DNA]</scope>
    <source>
        <strain evidence="4">Coryn-1</strain>
    </source>
</reference>
<feature type="compositionally biased region" description="Polar residues" evidence="1">
    <location>
        <begin position="563"/>
        <end position="572"/>
    </location>
</feature>
<dbReference type="PANTHER" id="PTHR42927:SF1">
    <property type="entry name" value="HELICASE SUPERFAMILY 1 AND 2 DOMAIN-CONTAINING PROTEIN"/>
    <property type="match status" value="1"/>
</dbReference>
<protein>
    <recommendedName>
        <fullName evidence="2">Helicase ATP-binding domain-containing protein</fullName>
    </recommendedName>
</protein>
<dbReference type="InterPro" id="IPR027417">
    <property type="entry name" value="P-loop_NTPase"/>
</dbReference>
<dbReference type="STRING" id="1224163.B841_03900"/>
<dbReference type="SMART" id="SM00487">
    <property type="entry name" value="DEXDc"/>
    <property type="match status" value="1"/>
</dbReference>
<evidence type="ECO:0000259" key="2">
    <source>
        <dbReference type="SMART" id="SM00487"/>
    </source>
</evidence>
<dbReference type="InterPro" id="IPR007409">
    <property type="entry name" value="Restrct_endonuc_type1_HsdR_N"/>
</dbReference>
<evidence type="ECO:0000256" key="1">
    <source>
        <dbReference type="SAM" id="MobiDB-lite"/>
    </source>
</evidence>
<dbReference type="SUPFAM" id="SSF52540">
    <property type="entry name" value="P-loop containing nucleoside triphosphate hydrolases"/>
    <property type="match status" value="1"/>
</dbReference>
<dbReference type="OrthoDB" id="9758243at2"/>